<organism evidence="1 2">
    <name type="scientific">Artemisia annua</name>
    <name type="common">Sweet wormwood</name>
    <dbReference type="NCBI Taxonomy" id="35608"/>
    <lineage>
        <taxon>Eukaryota</taxon>
        <taxon>Viridiplantae</taxon>
        <taxon>Streptophyta</taxon>
        <taxon>Embryophyta</taxon>
        <taxon>Tracheophyta</taxon>
        <taxon>Spermatophyta</taxon>
        <taxon>Magnoliopsida</taxon>
        <taxon>eudicotyledons</taxon>
        <taxon>Gunneridae</taxon>
        <taxon>Pentapetalae</taxon>
        <taxon>asterids</taxon>
        <taxon>campanulids</taxon>
        <taxon>Asterales</taxon>
        <taxon>Asteraceae</taxon>
        <taxon>Asteroideae</taxon>
        <taxon>Anthemideae</taxon>
        <taxon>Artemisiinae</taxon>
        <taxon>Artemisia</taxon>
    </lineage>
</organism>
<dbReference type="AlphaFoldDB" id="A0A2U1LJ55"/>
<dbReference type="Proteomes" id="UP000245207">
    <property type="component" value="Unassembled WGS sequence"/>
</dbReference>
<dbReference type="PANTHER" id="PTHR45786">
    <property type="entry name" value="DNA BINDING PROTEIN-LIKE"/>
    <property type="match status" value="1"/>
</dbReference>
<sequence length="680" mass="75278">MERSEKKTEKGDDLFAFFLGEDEVVFKWRYADDLRKMKGGCLLLQVGEDDATGFKGLQDARARDGIESSIFHFSIIQCALSSHIQPVAAEKKTRSVSFALLILSLTVVAMRIKEKARRRVASLRSLECIDTPTDSAILQPKDLAALGKRPISHVHGPKEWSPSVGKSLCNSEYVPTGNPKNDIQVNLPSKSLKQPVHTIELNTIRKRKATQDYRSLEVAKGKSQKPSAETVPFSHETNAIDFNEHALNGSLAPSAAKKTCESVTEGNVIATHTVTEGQAQDKSCAHSIHGGSSVPMTPMTMDKGKQKLSELYSEQNCNMTPMTVDKGKQKVSELYSEILDDARQDFLCDELLCEIENSHILELSHPNGPPDVGMPSPSLTPPSILASTAQGLFIYLLRHQTCDLSIPEVIDLGDNDEVPQQRMHVDVYICHQTQHQLSIKVLHQHTFLWAVVTEYAIIAMLFSGAMKGLQIARACTQVITDVATKARNGEGLQREIVQGLIHFLDEHNQLVQLFRTARDKMAEADIPTFKVWLFGVVGARQYELPSGDSIRAIVFEGGTYVQSDFDIVIQQRSGTAQQPDIGLMHLLSYRKMDEGSSIVDSSKATGKEIMVQPENVSLADLTEADIGKTLYVKTYRKWKITNKHGKPVMFCCMLLDKQAGDLAAGPIEEVVARLREWLAG</sequence>
<evidence type="ECO:0000313" key="1">
    <source>
        <dbReference type="EMBL" id="PWA49024.1"/>
    </source>
</evidence>
<protein>
    <submittedName>
        <fullName evidence="1">Uncharacterized protein</fullName>
    </submittedName>
</protein>
<gene>
    <name evidence="1" type="ORF">CTI12_AA485540</name>
</gene>
<reference evidence="1 2" key="1">
    <citation type="journal article" date="2018" name="Mol. Plant">
        <title>The genome of Artemisia annua provides insight into the evolution of Asteraceae family and artemisinin biosynthesis.</title>
        <authorList>
            <person name="Shen Q."/>
            <person name="Zhang L."/>
            <person name="Liao Z."/>
            <person name="Wang S."/>
            <person name="Yan T."/>
            <person name="Shi P."/>
            <person name="Liu M."/>
            <person name="Fu X."/>
            <person name="Pan Q."/>
            <person name="Wang Y."/>
            <person name="Lv Z."/>
            <person name="Lu X."/>
            <person name="Zhang F."/>
            <person name="Jiang W."/>
            <person name="Ma Y."/>
            <person name="Chen M."/>
            <person name="Hao X."/>
            <person name="Li L."/>
            <person name="Tang Y."/>
            <person name="Lv G."/>
            <person name="Zhou Y."/>
            <person name="Sun X."/>
            <person name="Brodelius P.E."/>
            <person name="Rose J.K.C."/>
            <person name="Tang K."/>
        </authorList>
    </citation>
    <scope>NUCLEOTIDE SEQUENCE [LARGE SCALE GENOMIC DNA]</scope>
    <source>
        <strain evidence="2">cv. Huhao1</strain>
        <tissue evidence="1">Leaf</tissue>
    </source>
</reference>
<dbReference type="EMBL" id="PKPP01009112">
    <property type="protein sequence ID" value="PWA49024.1"/>
    <property type="molecule type" value="Genomic_DNA"/>
</dbReference>
<comment type="caution">
    <text evidence="1">The sequence shown here is derived from an EMBL/GenBank/DDBJ whole genome shotgun (WGS) entry which is preliminary data.</text>
</comment>
<accession>A0A2U1LJ55</accession>
<dbReference type="PANTHER" id="PTHR45786:SF74">
    <property type="entry name" value="ATP-DEPENDENT DNA HELICASE"/>
    <property type="match status" value="1"/>
</dbReference>
<keyword evidence="2" id="KW-1185">Reference proteome</keyword>
<proteinExistence type="predicted"/>
<name>A0A2U1LJ55_ARTAN</name>
<evidence type="ECO:0000313" key="2">
    <source>
        <dbReference type="Proteomes" id="UP000245207"/>
    </source>
</evidence>